<dbReference type="EMBL" id="JBHTAT010000001">
    <property type="protein sequence ID" value="MFC7253914.1"/>
    <property type="molecule type" value="Genomic_DNA"/>
</dbReference>
<keyword evidence="2" id="KW-0472">Membrane</keyword>
<evidence type="ECO:0000256" key="2">
    <source>
        <dbReference type="SAM" id="Phobius"/>
    </source>
</evidence>
<keyword evidence="4" id="KW-1185">Reference proteome</keyword>
<reference evidence="3 4" key="1">
    <citation type="journal article" date="2019" name="Int. J. Syst. Evol. Microbiol.">
        <title>The Global Catalogue of Microorganisms (GCM) 10K type strain sequencing project: providing services to taxonomists for standard genome sequencing and annotation.</title>
        <authorList>
            <consortium name="The Broad Institute Genomics Platform"/>
            <consortium name="The Broad Institute Genome Sequencing Center for Infectious Disease"/>
            <person name="Wu L."/>
            <person name="Ma J."/>
        </authorList>
    </citation>
    <scope>NUCLEOTIDE SEQUENCE [LARGE SCALE GENOMIC DNA]</scope>
    <source>
        <strain evidence="3 4">GX21</strain>
    </source>
</reference>
<gene>
    <name evidence="3" type="ORF">ACFQKE_01100</name>
</gene>
<feature type="compositionally biased region" description="Low complexity" evidence="1">
    <location>
        <begin position="449"/>
        <end position="459"/>
    </location>
</feature>
<dbReference type="AlphaFoldDB" id="A0ABD5ZU35"/>
<dbReference type="InterPro" id="IPR013783">
    <property type="entry name" value="Ig-like_fold"/>
</dbReference>
<feature type="region of interest" description="Disordered" evidence="1">
    <location>
        <begin position="448"/>
        <end position="467"/>
    </location>
</feature>
<evidence type="ECO:0000256" key="1">
    <source>
        <dbReference type="SAM" id="MobiDB-lite"/>
    </source>
</evidence>
<dbReference type="Gene3D" id="2.60.40.10">
    <property type="entry name" value="Immunoglobulins"/>
    <property type="match status" value="1"/>
</dbReference>
<feature type="transmembrane region" description="Helical" evidence="2">
    <location>
        <begin position="482"/>
        <end position="500"/>
    </location>
</feature>
<proteinExistence type="predicted"/>
<dbReference type="Proteomes" id="UP001596434">
    <property type="component" value="Unassembled WGS sequence"/>
</dbReference>
<protein>
    <recommendedName>
        <fullName evidence="5">CARDB protein</fullName>
    </recommendedName>
</protein>
<comment type="caution">
    <text evidence="3">The sequence shown here is derived from an EMBL/GenBank/DDBJ whole genome shotgun (WGS) entry which is preliminary data.</text>
</comment>
<name>A0ABD5ZU35_9EURY</name>
<keyword evidence="2" id="KW-0812">Transmembrane</keyword>
<dbReference type="RefSeq" id="WP_379702028.1">
    <property type="nucleotide sequence ID" value="NZ_JBHTAT010000001.1"/>
</dbReference>
<sequence>MSERSSPVALALVVVLTTSAVSLGAGVVAADSQVVVQSVTVDPSSPRVGEDVTVTATIRNFESSTAAARINQVSLREGGRTLVTADSPGTLGVGGTLELPLTTDFRTSGRKDLTLYVYGQSADGRVFNVKYPVSVSVNERDSDVQLSLETPTDPSTESRVNVTVANGAPTNISNLKLTLSGPNATVDDARRVNASLSGGRERVVEYDVTFDGPGTHPLTATLGYRDQDGDRRTVSESRTFDVDPPTVDAELDAEVVRENGTARIDASLTNFGNVPLEEVRLHAESGGETVARELVGDVRIESTREMSIGESSLPAGPVTLRASYEANGGRHETTTTVDFSPTTDGNITLTGIEVSPTGGSIRLAGSASNTGETAVTGAVVSVVGTERVTPVSPAKDYFVGNVPAGEFTSFELTARLAGNRTDTVPIRISYIADGEQHSRVVEVALTDTGGASAGAPSGAPERDGPPGGGGFLGVGRIDVVGILLRLAAVVVVGGGLLYWWNRRGDGDDDV</sequence>
<keyword evidence="2" id="KW-1133">Transmembrane helix</keyword>
<dbReference type="GeneID" id="96952205"/>
<evidence type="ECO:0000313" key="4">
    <source>
        <dbReference type="Proteomes" id="UP001596434"/>
    </source>
</evidence>
<accession>A0ABD5ZU35</accession>
<dbReference type="PANTHER" id="PTHR35902:SF6">
    <property type="entry name" value="CONSERVED WITHIN P. AEROPHILUM"/>
    <property type="match status" value="1"/>
</dbReference>
<dbReference type="PANTHER" id="PTHR35902">
    <property type="entry name" value="S-LAYER DOMAIN-LIKE PROTEIN-RELATED"/>
    <property type="match status" value="1"/>
</dbReference>
<evidence type="ECO:0000313" key="3">
    <source>
        <dbReference type="EMBL" id="MFC7253914.1"/>
    </source>
</evidence>
<evidence type="ECO:0008006" key="5">
    <source>
        <dbReference type="Google" id="ProtNLM"/>
    </source>
</evidence>
<organism evidence="3 4">
    <name type="scientific">Haloplanus litoreus</name>
    <dbReference type="NCBI Taxonomy" id="767515"/>
    <lineage>
        <taxon>Archaea</taxon>
        <taxon>Methanobacteriati</taxon>
        <taxon>Methanobacteriota</taxon>
        <taxon>Stenosarchaea group</taxon>
        <taxon>Halobacteria</taxon>
        <taxon>Halobacteriales</taxon>
        <taxon>Haloferacaceae</taxon>
        <taxon>Haloplanus</taxon>
    </lineage>
</organism>